<proteinExistence type="predicted"/>
<organism evidence="1 2">
    <name type="scientific">Pipistrellus kuhlii</name>
    <name type="common">Kuhl's pipistrelle</name>
    <dbReference type="NCBI Taxonomy" id="59472"/>
    <lineage>
        <taxon>Eukaryota</taxon>
        <taxon>Metazoa</taxon>
        <taxon>Chordata</taxon>
        <taxon>Craniata</taxon>
        <taxon>Vertebrata</taxon>
        <taxon>Euteleostomi</taxon>
        <taxon>Mammalia</taxon>
        <taxon>Eutheria</taxon>
        <taxon>Laurasiatheria</taxon>
        <taxon>Chiroptera</taxon>
        <taxon>Yangochiroptera</taxon>
        <taxon>Vespertilionidae</taxon>
        <taxon>Pipistrellus</taxon>
    </lineage>
</organism>
<dbReference type="AlphaFoldDB" id="A0A7J8B1Y2"/>
<sequence length="183" mass="20319">MADSVEIPGGGLQVLAIPPPRLAILSAMTILASPMWVIQRIGGGTTAAMLSLLLATFPQLYDTVPQIHVYIMETRGLSSQDGDLAPWIVDNIEVTGEGKYKNIIVALSLMYHLVQKPQQNPVEQIQRRFKLCLLQSGPELHHTLPICTPQRTLQRQPHRSPAEDEKLATGFTGHPRMCESWTY</sequence>
<comment type="caution">
    <text evidence="1">The sequence shown here is derived from an EMBL/GenBank/DDBJ whole genome shotgun (WGS) entry which is preliminary data.</text>
</comment>
<protein>
    <submittedName>
        <fullName evidence="1">Uncharacterized protein</fullName>
    </submittedName>
</protein>
<reference evidence="1 2" key="1">
    <citation type="journal article" date="2020" name="Nature">
        <title>Six reference-quality genomes reveal evolution of bat adaptations.</title>
        <authorList>
            <person name="Jebb D."/>
            <person name="Huang Z."/>
            <person name="Pippel M."/>
            <person name="Hughes G.M."/>
            <person name="Lavrichenko K."/>
            <person name="Devanna P."/>
            <person name="Winkler S."/>
            <person name="Jermiin L.S."/>
            <person name="Skirmuntt E.C."/>
            <person name="Katzourakis A."/>
            <person name="Burkitt-Gray L."/>
            <person name="Ray D.A."/>
            <person name="Sullivan K.A.M."/>
            <person name="Roscito J.G."/>
            <person name="Kirilenko B.M."/>
            <person name="Davalos L.M."/>
            <person name="Corthals A.P."/>
            <person name="Power M.L."/>
            <person name="Jones G."/>
            <person name="Ransome R.D."/>
            <person name="Dechmann D.K.N."/>
            <person name="Locatelli A.G."/>
            <person name="Puechmaille S.J."/>
            <person name="Fedrigo O."/>
            <person name="Jarvis E.D."/>
            <person name="Hiller M."/>
            <person name="Vernes S.C."/>
            <person name="Myers E.W."/>
            <person name="Teeling E.C."/>
        </authorList>
    </citation>
    <scope>NUCLEOTIDE SEQUENCE [LARGE SCALE GENOMIC DNA]</scope>
    <source>
        <strain evidence="1">MPipKuh1</strain>
        <tissue evidence="1">Flight muscle</tissue>
    </source>
</reference>
<accession>A0A7J8B1Y2</accession>
<dbReference type="Proteomes" id="UP000558488">
    <property type="component" value="Unassembled WGS sequence"/>
</dbReference>
<keyword evidence="2" id="KW-1185">Reference proteome</keyword>
<evidence type="ECO:0000313" key="2">
    <source>
        <dbReference type="Proteomes" id="UP000558488"/>
    </source>
</evidence>
<dbReference type="EMBL" id="JACAGB010000001">
    <property type="protein sequence ID" value="KAF6392674.1"/>
    <property type="molecule type" value="Genomic_DNA"/>
</dbReference>
<evidence type="ECO:0000313" key="1">
    <source>
        <dbReference type="EMBL" id="KAF6392674.1"/>
    </source>
</evidence>
<gene>
    <name evidence="1" type="ORF">mPipKuh1_007858</name>
</gene>
<name>A0A7J8B1Y2_PIPKU</name>